<reference evidence="7 8" key="1">
    <citation type="submission" date="2015-09" db="EMBL/GenBank/DDBJ databases">
        <title>Genome sequencing project for genomic taxonomy and phylogenomics of Bacillus-like bacteria.</title>
        <authorList>
            <person name="Liu B."/>
            <person name="Wang J."/>
            <person name="Zhu Y."/>
            <person name="Liu G."/>
            <person name="Chen Q."/>
            <person name="Chen Z."/>
            <person name="Lan J."/>
            <person name="Che J."/>
            <person name="Ge C."/>
            <person name="Shi H."/>
            <person name="Pan Z."/>
            <person name="Liu X."/>
        </authorList>
    </citation>
    <scope>NUCLEOTIDE SEQUENCE [LARGE SCALE GENOMIC DNA]</scope>
    <source>
        <strain evidence="7 8">DSM 8552</strain>
    </source>
</reference>
<dbReference type="PROSITE" id="PS51257">
    <property type="entry name" value="PROKAR_LIPOPROTEIN"/>
    <property type="match status" value="1"/>
</dbReference>
<feature type="domain" description="CusB-like beta-barrel" evidence="6">
    <location>
        <begin position="308"/>
        <end position="379"/>
    </location>
</feature>
<dbReference type="Gene3D" id="2.40.30.170">
    <property type="match status" value="1"/>
</dbReference>
<name>A0ABR5N6T9_BRECH</name>
<feature type="chain" id="PRO_5046345312" evidence="4">
    <location>
        <begin position="21"/>
        <end position="380"/>
    </location>
</feature>
<dbReference type="EMBL" id="LJJB01000010">
    <property type="protein sequence ID" value="KQL46339.1"/>
    <property type="molecule type" value="Genomic_DNA"/>
</dbReference>
<evidence type="ECO:0000259" key="5">
    <source>
        <dbReference type="Pfam" id="PF25881"/>
    </source>
</evidence>
<organism evidence="7 8">
    <name type="scientific">Brevibacillus choshinensis</name>
    <dbReference type="NCBI Taxonomy" id="54911"/>
    <lineage>
        <taxon>Bacteria</taxon>
        <taxon>Bacillati</taxon>
        <taxon>Bacillota</taxon>
        <taxon>Bacilli</taxon>
        <taxon>Bacillales</taxon>
        <taxon>Paenibacillaceae</taxon>
        <taxon>Brevibacillus</taxon>
    </lineage>
</organism>
<feature type="coiled-coil region" evidence="3">
    <location>
        <begin position="189"/>
        <end position="275"/>
    </location>
</feature>
<evidence type="ECO:0000256" key="2">
    <source>
        <dbReference type="ARBA" id="ARBA00023054"/>
    </source>
</evidence>
<evidence type="ECO:0000313" key="8">
    <source>
        <dbReference type="Proteomes" id="UP000051063"/>
    </source>
</evidence>
<evidence type="ECO:0000256" key="3">
    <source>
        <dbReference type="SAM" id="Coils"/>
    </source>
</evidence>
<feature type="signal peptide" evidence="4">
    <location>
        <begin position="1"/>
        <end position="20"/>
    </location>
</feature>
<dbReference type="InterPro" id="IPR050465">
    <property type="entry name" value="UPF0194_transport"/>
</dbReference>
<evidence type="ECO:0000256" key="1">
    <source>
        <dbReference type="ARBA" id="ARBA00004196"/>
    </source>
</evidence>
<dbReference type="Gene3D" id="1.10.287.470">
    <property type="entry name" value="Helix hairpin bin"/>
    <property type="match status" value="2"/>
</dbReference>
<dbReference type="Pfam" id="PF25954">
    <property type="entry name" value="Beta-barrel_RND_2"/>
    <property type="match status" value="1"/>
</dbReference>
<dbReference type="Gene3D" id="2.40.50.100">
    <property type="match status" value="1"/>
</dbReference>
<keyword evidence="4" id="KW-0732">Signal</keyword>
<accession>A0ABR5N6T9</accession>
<dbReference type="RefSeq" id="WP_055745422.1">
    <property type="nucleotide sequence ID" value="NZ_LJJB01000010.1"/>
</dbReference>
<dbReference type="Pfam" id="PF25881">
    <property type="entry name" value="HH_YBHG"/>
    <property type="match status" value="1"/>
</dbReference>
<feature type="domain" description="YbhG-like alpha-helical hairpin" evidence="5">
    <location>
        <begin position="126"/>
        <end position="235"/>
    </location>
</feature>
<comment type="subcellular location">
    <subcellularLocation>
        <location evidence="1">Cell envelope</location>
    </subcellularLocation>
</comment>
<gene>
    <name evidence="7" type="ORF">AN963_15365</name>
</gene>
<proteinExistence type="predicted"/>
<dbReference type="InterPro" id="IPR058792">
    <property type="entry name" value="Beta-barrel_RND_2"/>
</dbReference>
<dbReference type="Proteomes" id="UP000051063">
    <property type="component" value="Unassembled WGS sequence"/>
</dbReference>
<evidence type="ECO:0000259" key="6">
    <source>
        <dbReference type="Pfam" id="PF25954"/>
    </source>
</evidence>
<comment type="caution">
    <text evidence="7">The sequence shown here is derived from an EMBL/GenBank/DDBJ whole genome shotgun (WGS) entry which is preliminary data.</text>
</comment>
<dbReference type="PANTHER" id="PTHR32347">
    <property type="entry name" value="EFFLUX SYSTEM COMPONENT YKNX-RELATED"/>
    <property type="match status" value="1"/>
</dbReference>
<dbReference type="InterPro" id="IPR059052">
    <property type="entry name" value="HH_YbhG-like"/>
</dbReference>
<keyword evidence="8" id="KW-1185">Reference proteome</keyword>
<keyword evidence="2 3" id="KW-0175">Coiled coil</keyword>
<evidence type="ECO:0000256" key="4">
    <source>
        <dbReference type="SAM" id="SignalP"/>
    </source>
</evidence>
<dbReference type="SUPFAM" id="SSF111369">
    <property type="entry name" value="HlyD-like secretion proteins"/>
    <property type="match status" value="3"/>
</dbReference>
<protein>
    <submittedName>
        <fullName evidence="7">RND transporter MFP subunit</fullName>
    </submittedName>
</protein>
<sequence>MGMRKWSYTMAGIALMVVMAGCGTVQPVALTADANQGQQATQASDQLRAFTGKVEGIEEVTIYAKSSGRVANVFRDTGDEIQAGAPLFGLEQEELAASLRIAKADLALAKAKWEEAKKGTRTEEVLYAQAGWQQANQKYLDLKNGKRPEEMAQLEASYQSAKTNVELTAAKRDRTQALFAQGAVSKQAWEDAQSAYSQAEAQYRRSEEDLAMAKQGATQPTLQAMQANVEQMKAMYDKAKKGATPEQIAQYAAGVERAQAAVDNAEYQLKNATITSPIKGYLSAKSIHAGEMISPSFAAMTVVNTEKVYVVMGVAEKDLERFALGKEVDVAIDALHKSMRGNVERISPKADAGTDTFTVKIVIENKDGALRSGMTGIVSL</sequence>
<evidence type="ECO:0000313" key="7">
    <source>
        <dbReference type="EMBL" id="KQL46339.1"/>
    </source>
</evidence>